<reference evidence="2 3" key="1">
    <citation type="journal article" date="2011" name="Proc. Natl. Acad. Sci. U.S.A.">
        <title>Comparative genomics of xylose-fermenting fungi for enhanced biofuel production.</title>
        <authorList>
            <person name="Wohlbach D.J."/>
            <person name="Kuo A."/>
            <person name="Sato T.K."/>
            <person name="Potts K.M."/>
            <person name="Salamov A.A."/>
            <person name="LaButti K.M."/>
            <person name="Sun H."/>
            <person name="Clum A."/>
            <person name="Pangilinan J.L."/>
            <person name="Lindquist E.A."/>
            <person name="Lucas S."/>
            <person name="Lapidus A."/>
            <person name="Jin M."/>
            <person name="Gunawan C."/>
            <person name="Balan V."/>
            <person name="Dale B.E."/>
            <person name="Jeffries T.W."/>
            <person name="Zinkel R."/>
            <person name="Barry K.W."/>
            <person name="Grigoriev I.V."/>
            <person name="Gasch A.P."/>
        </authorList>
    </citation>
    <scope>NUCLEOTIDE SEQUENCE [LARGE SCALE GENOMIC DNA]</scope>
    <source>
        <strain evidence="3">NRRL Y-27907 / 11-Y1</strain>
    </source>
</reference>
<dbReference type="AlphaFoldDB" id="G3ADZ1"/>
<evidence type="ECO:0000313" key="2">
    <source>
        <dbReference type="EMBL" id="EGW34715.1"/>
    </source>
</evidence>
<dbReference type="Gene3D" id="2.60.40.2440">
    <property type="entry name" value="Carbohydrate binding type-21 domain"/>
    <property type="match status" value="1"/>
</dbReference>
<feature type="compositionally biased region" description="Acidic residues" evidence="1">
    <location>
        <begin position="94"/>
        <end position="104"/>
    </location>
</feature>
<sequence>MCIKYYANASEYWDNNNFKNYEIKLIKTVREITPGANIEQHKAKPKYSNSYLKRVASDSQIELHKNEIMNRLNDEVEEAKRKEQEKEEKGEGGSESEDEDEEGLDDAKSSALFINDNSSDLNDFVKNNYYLSSPLLSSLYKNPDGNEEYLKNSEDAKIISPSPQPSIPSSKFRAKFQNQLSESQKQLDTSEFNRFGFNWVDEEQQKQNEATSNPSKPQRTSPLSRNKFMNSKSYKELLDNYCFFSSSNDENHSPDAELPYPNTSINGNGNGKPSSNGGGNSYTVSSFLGT</sequence>
<keyword evidence="3" id="KW-1185">Reference proteome</keyword>
<dbReference type="OrthoDB" id="1881at2759"/>
<accession>G3ADZ1</accession>
<name>G3ADZ1_SPAPN</name>
<feature type="region of interest" description="Disordered" evidence="1">
    <location>
        <begin position="246"/>
        <end position="290"/>
    </location>
</feature>
<evidence type="ECO:0000256" key="1">
    <source>
        <dbReference type="SAM" id="MobiDB-lite"/>
    </source>
</evidence>
<feature type="compositionally biased region" description="Basic and acidic residues" evidence="1">
    <location>
        <begin position="76"/>
        <end position="92"/>
    </location>
</feature>
<feature type="compositionally biased region" description="Low complexity" evidence="1">
    <location>
        <begin position="264"/>
        <end position="275"/>
    </location>
</feature>
<organism evidence="3">
    <name type="scientific">Spathaspora passalidarum (strain NRRL Y-27907 / 11-Y1)</name>
    <dbReference type="NCBI Taxonomy" id="619300"/>
    <lineage>
        <taxon>Eukaryota</taxon>
        <taxon>Fungi</taxon>
        <taxon>Dikarya</taxon>
        <taxon>Ascomycota</taxon>
        <taxon>Saccharomycotina</taxon>
        <taxon>Pichiomycetes</taxon>
        <taxon>Debaryomycetaceae</taxon>
        <taxon>Spathaspora</taxon>
    </lineage>
</organism>
<dbReference type="Proteomes" id="UP000000709">
    <property type="component" value="Unassembled WGS sequence"/>
</dbReference>
<proteinExistence type="predicted"/>
<dbReference type="STRING" id="619300.G3ADZ1"/>
<feature type="compositionally biased region" description="Polar residues" evidence="1">
    <location>
        <begin position="207"/>
        <end position="227"/>
    </location>
</feature>
<dbReference type="KEGG" id="spaa:SPAPADRAFT_57778"/>
<dbReference type="InParanoid" id="G3ADZ1"/>
<evidence type="ECO:0000313" key="3">
    <source>
        <dbReference type="Proteomes" id="UP000000709"/>
    </source>
</evidence>
<dbReference type="InterPro" id="IPR038175">
    <property type="entry name" value="CBM21_dom_sf"/>
</dbReference>
<protein>
    <submittedName>
        <fullName evidence="2">Uncharacterized protein</fullName>
    </submittedName>
</protein>
<feature type="region of interest" description="Disordered" evidence="1">
    <location>
        <begin position="205"/>
        <end position="227"/>
    </location>
</feature>
<dbReference type="RefSeq" id="XP_007372127.1">
    <property type="nucleotide sequence ID" value="XM_007372065.1"/>
</dbReference>
<dbReference type="eggNOG" id="KOG3986">
    <property type="taxonomic scope" value="Eukaryota"/>
</dbReference>
<dbReference type="EMBL" id="GL996499">
    <property type="protein sequence ID" value="EGW34715.1"/>
    <property type="molecule type" value="Genomic_DNA"/>
</dbReference>
<feature type="region of interest" description="Disordered" evidence="1">
    <location>
        <begin position="76"/>
        <end position="106"/>
    </location>
</feature>
<gene>
    <name evidence="2" type="ORF">SPAPADRAFT_57778</name>
</gene>
<dbReference type="HOGENOM" id="CLU_960317_0_0_1"/>
<dbReference type="GeneID" id="18872193"/>